<organism evidence="2 3">
    <name type="scientific">Mycoplasma haemofelis (strain Ohio2)</name>
    <dbReference type="NCBI Taxonomy" id="859194"/>
    <lineage>
        <taxon>Bacteria</taxon>
        <taxon>Bacillati</taxon>
        <taxon>Mycoplasmatota</taxon>
        <taxon>Mollicutes</taxon>
        <taxon>Mycoplasmataceae</taxon>
        <taxon>Mycoplasma</taxon>
    </lineage>
</organism>
<feature type="compositionally biased region" description="Basic and acidic residues" evidence="1">
    <location>
        <begin position="201"/>
        <end position="210"/>
    </location>
</feature>
<proteinExistence type="predicted"/>
<evidence type="ECO:0000256" key="1">
    <source>
        <dbReference type="SAM" id="MobiDB-lite"/>
    </source>
</evidence>
<dbReference type="EMBL" id="CP002808">
    <property type="protein sequence ID" value="AEG72597.1"/>
    <property type="molecule type" value="Genomic_DNA"/>
</dbReference>
<gene>
    <name evidence="2" type="ordered locus">MHF_0318</name>
</gene>
<evidence type="ECO:0000313" key="3">
    <source>
        <dbReference type="Proteomes" id="UP000007952"/>
    </source>
</evidence>
<name>F6FGS4_MYCHI</name>
<dbReference type="STRING" id="859194.MHF_0318"/>
<dbReference type="KEGG" id="mhf:MHF_0318"/>
<feature type="region of interest" description="Disordered" evidence="1">
    <location>
        <begin position="191"/>
        <end position="211"/>
    </location>
</feature>
<reference key="2">
    <citation type="submission" date="2011-05" db="EMBL/GenBank/DDBJ databases">
        <title>The Genome of Mycoplasma haemofelis Strain Ohio2, a pathogenic hemoplasma of the cat.</title>
        <authorList>
            <person name="Santos A.P."/>
            <person name="Guimaraes A.M.S."/>
            <person name="SanMiguel P.J."/>
            <person name="Martin S.W."/>
            <person name="Messick J.B."/>
        </authorList>
    </citation>
    <scope>NUCLEOTIDE SEQUENCE</scope>
    <source>
        <strain>Ohio2</strain>
    </source>
</reference>
<evidence type="ECO:0000313" key="2">
    <source>
        <dbReference type="EMBL" id="AEG72597.1"/>
    </source>
</evidence>
<dbReference type="HOGENOM" id="CLU_098620_0_0_14"/>
<accession>F6FGS4</accession>
<dbReference type="AlphaFoldDB" id="F6FGS4"/>
<reference evidence="2 3" key="1">
    <citation type="journal article" date="2011" name="J. Bacteriol.">
        <title>Complete genome sequences of two hemotropic Mycoplasmas, Mycoplasma haemofelis strain Ohio2 and Mycoplasma suis strain Illinois.</title>
        <authorList>
            <person name="Messick J.B."/>
            <person name="Santos A.P."/>
            <person name="Guimaraes A.M."/>
        </authorList>
    </citation>
    <scope>NUCLEOTIDE SEQUENCE [LARGE SCALE GENOMIC DNA]</scope>
    <source>
        <strain evidence="2 3">Ohio2</strain>
    </source>
</reference>
<dbReference type="Proteomes" id="UP000007952">
    <property type="component" value="Chromosome"/>
</dbReference>
<protein>
    <submittedName>
        <fullName evidence="2">Uncharacterized protein</fullName>
    </submittedName>
</protein>
<sequence>MVYRTCLTMAISTTTKLVTGSLASCSVVGGGVLAGSKYFGKETEKKPITTLLKEKNPEKRLIAHSSTGSEVEWKEAWKSYLTNGGNVWSIEGGTKQPNGTDNAPTSFIQKCMENSEVKVENEQDTTYSQVLSYCTRDTLIKDLISGTKRLLVNSSDQDTEGWSASWSAYKSKNTDHQEGKDKWALDDWSQKHNESNVPDSFKQKCGDKSSGKAYSQKSLVEDYSLVLEWCTTNS</sequence>